<organism evidence="7 8">
    <name type="scientific">Aspergillus carbonarius (strain ITEM 5010)</name>
    <dbReference type="NCBI Taxonomy" id="602072"/>
    <lineage>
        <taxon>Eukaryota</taxon>
        <taxon>Fungi</taxon>
        <taxon>Dikarya</taxon>
        <taxon>Ascomycota</taxon>
        <taxon>Pezizomycotina</taxon>
        <taxon>Eurotiomycetes</taxon>
        <taxon>Eurotiomycetidae</taxon>
        <taxon>Eurotiales</taxon>
        <taxon>Aspergillaceae</taxon>
        <taxon>Aspergillus</taxon>
        <taxon>Aspergillus subgen. Circumdati</taxon>
    </lineage>
</organism>
<evidence type="ECO:0000256" key="6">
    <source>
        <dbReference type="SAM" id="MobiDB-lite"/>
    </source>
</evidence>
<evidence type="ECO:0000256" key="2">
    <source>
        <dbReference type="ARBA" id="ARBA00004173"/>
    </source>
</evidence>
<feature type="compositionally biased region" description="Basic residues" evidence="6">
    <location>
        <begin position="129"/>
        <end position="143"/>
    </location>
</feature>
<dbReference type="OrthoDB" id="5578174at2759"/>
<dbReference type="OMA" id="KPEKWQI"/>
<feature type="compositionally biased region" description="Basic and acidic residues" evidence="6">
    <location>
        <begin position="90"/>
        <end position="99"/>
    </location>
</feature>
<sequence>MASVCTSSLRLSLPNVLRNALRSEFASDVHQSLAPRRLSVTPLSYRRCRIPRRNFGSSPKAQLHQSSTSLFPQESSSARSDISNTSSSDKLGRARRDETSTEDALTEVNATSDPAEIETKQGPSPRNPRTPKKGQSKHSRSKKNPRDEQFSTSTPPAPNKKKPEKWQIQKEALQGKFKEGWNPPKKLSPDALEGIRHLHAVAPERFTTPVLAEEFKVSPEAIRRILKSKWRPSENELDDRRKRWEKRHDRIWGHLSELGLRPSTKRTRDLVDANQLLYGNKKKGGQE</sequence>
<comment type="function">
    <text evidence="1">Required for respiratory activity and maintenance and expression of the mitochondrial genome.</text>
</comment>
<keyword evidence="8" id="KW-1185">Reference proteome</keyword>
<feature type="region of interest" description="Disordered" evidence="6">
    <location>
        <begin position="51"/>
        <end position="188"/>
    </location>
</feature>
<dbReference type="GO" id="GO:0005739">
    <property type="term" value="C:mitochondrion"/>
    <property type="evidence" value="ECO:0007669"/>
    <property type="project" value="UniProtKB-SubCell"/>
</dbReference>
<evidence type="ECO:0000313" key="7">
    <source>
        <dbReference type="EMBL" id="OOF99578.1"/>
    </source>
</evidence>
<keyword evidence="5" id="KW-0809">Transit peptide</keyword>
<evidence type="ECO:0000256" key="1">
    <source>
        <dbReference type="ARBA" id="ARBA00003548"/>
    </source>
</evidence>
<proteinExistence type="inferred from homology"/>
<gene>
    <name evidence="7" type="ORF">ASPCADRAFT_203350</name>
</gene>
<accession>A0A1R3RYL8</accession>
<dbReference type="Pfam" id="PF06413">
    <property type="entry name" value="Neugrin"/>
    <property type="match status" value="1"/>
</dbReference>
<dbReference type="VEuPathDB" id="FungiDB:ASPCADRAFT_203350"/>
<reference evidence="8" key="1">
    <citation type="journal article" date="2017" name="Genome Biol.">
        <title>Comparative genomics reveals high biological diversity and specific adaptations in the industrially and medically important fungal genus Aspergillus.</title>
        <authorList>
            <person name="de Vries R.P."/>
            <person name="Riley R."/>
            <person name="Wiebenga A."/>
            <person name="Aguilar-Osorio G."/>
            <person name="Amillis S."/>
            <person name="Uchima C.A."/>
            <person name="Anderluh G."/>
            <person name="Asadollahi M."/>
            <person name="Askin M."/>
            <person name="Barry K."/>
            <person name="Battaglia E."/>
            <person name="Bayram O."/>
            <person name="Benocci T."/>
            <person name="Braus-Stromeyer S.A."/>
            <person name="Caldana C."/>
            <person name="Canovas D."/>
            <person name="Cerqueira G.C."/>
            <person name="Chen F."/>
            <person name="Chen W."/>
            <person name="Choi C."/>
            <person name="Clum A."/>
            <person name="Dos Santos R.A."/>
            <person name="Damasio A.R."/>
            <person name="Diallinas G."/>
            <person name="Emri T."/>
            <person name="Fekete E."/>
            <person name="Flipphi M."/>
            <person name="Freyberg S."/>
            <person name="Gallo A."/>
            <person name="Gournas C."/>
            <person name="Habgood R."/>
            <person name="Hainaut M."/>
            <person name="Harispe M.L."/>
            <person name="Henrissat B."/>
            <person name="Hilden K.S."/>
            <person name="Hope R."/>
            <person name="Hossain A."/>
            <person name="Karabika E."/>
            <person name="Karaffa L."/>
            <person name="Karanyi Z."/>
            <person name="Krasevec N."/>
            <person name="Kuo A."/>
            <person name="Kusch H."/>
            <person name="LaButti K."/>
            <person name="Lagendijk E.L."/>
            <person name="Lapidus A."/>
            <person name="Levasseur A."/>
            <person name="Lindquist E."/>
            <person name="Lipzen A."/>
            <person name="Logrieco A.F."/>
            <person name="MacCabe A."/>
            <person name="Maekelae M.R."/>
            <person name="Malavazi I."/>
            <person name="Melin P."/>
            <person name="Meyer V."/>
            <person name="Mielnichuk N."/>
            <person name="Miskei M."/>
            <person name="Molnar A.P."/>
            <person name="Mule G."/>
            <person name="Ngan C.Y."/>
            <person name="Orejas M."/>
            <person name="Orosz E."/>
            <person name="Ouedraogo J.P."/>
            <person name="Overkamp K.M."/>
            <person name="Park H.-S."/>
            <person name="Perrone G."/>
            <person name="Piumi F."/>
            <person name="Punt P.J."/>
            <person name="Ram A.F."/>
            <person name="Ramon A."/>
            <person name="Rauscher S."/>
            <person name="Record E."/>
            <person name="Riano-Pachon D.M."/>
            <person name="Robert V."/>
            <person name="Roehrig J."/>
            <person name="Ruller R."/>
            <person name="Salamov A."/>
            <person name="Salih N.S."/>
            <person name="Samson R.A."/>
            <person name="Sandor E."/>
            <person name="Sanguinetti M."/>
            <person name="Schuetze T."/>
            <person name="Sepcic K."/>
            <person name="Shelest E."/>
            <person name="Sherlock G."/>
            <person name="Sophianopoulou V."/>
            <person name="Squina F.M."/>
            <person name="Sun H."/>
            <person name="Susca A."/>
            <person name="Todd R.B."/>
            <person name="Tsang A."/>
            <person name="Unkles S.E."/>
            <person name="van de Wiele N."/>
            <person name="van Rossen-Uffink D."/>
            <person name="Oliveira J.V."/>
            <person name="Vesth T.C."/>
            <person name="Visser J."/>
            <person name="Yu J.-H."/>
            <person name="Zhou M."/>
            <person name="Andersen M.R."/>
            <person name="Archer D.B."/>
            <person name="Baker S.E."/>
            <person name="Benoit I."/>
            <person name="Brakhage A.A."/>
            <person name="Braus G.H."/>
            <person name="Fischer R."/>
            <person name="Frisvad J.C."/>
            <person name="Goldman G.H."/>
            <person name="Houbraken J."/>
            <person name="Oakley B."/>
            <person name="Pocsi I."/>
            <person name="Scazzocchio C."/>
            <person name="Seiboth B."/>
            <person name="vanKuyk P.A."/>
            <person name="Wortman J."/>
            <person name="Dyer P.S."/>
            <person name="Grigoriev I.V."/>
        </authorList>
    </citation>
    <scope>NUCLEOTIDE SEQUENCE [LARGE SCALE GENOMIC DNA]</scope>
    <source>
        <strain evidence="8">ITEM 5010</strain>
    </source>
</reference>
<dbReference type="PANTHER" id="PTHR13475:SF3">
    <property type="entry name" value="NEUGRIN"/>
    <property type="match status" value="1"/>
</dbReference>
<evidence type="ECO:0000256" key="3">
    <source>
        <dbReference type="ARBA" id="ARBA00010895"/>
    </source>
</evidence>
<comment type="subcellular location">
    <subcellularLocation>
        <location evidence="2">Mitochondrion</location>
    </subcellularLocation>
</comment>
<dbReference type="EMBL" id="KV907494">
    <property type="protein sequence ID" value="OOF99578.1"/>
    <property type="molecule type" value="Genomic_DNA"/>
</dbReference>
<dbReference type="STRING" id="602072.A0A1R3RYL8"/>
<protein>
    <recommendedName>
        <fullName evidence="4">Required for respiratory growth protein 9, mitochondrial</fullName>
    </recommendedName>
</protein>
<dbReference type="GO" id="GO:0005634">
    <property type="term" value="C:nucleus"/>
    <property type="evidence" value="ECO:0007669"/>
    <property type="project" value="TreeGrafter"/>
</dbReference>
<evidence type="ECO:0000313" key="8">
    <source>
        <dbReference type="Proteomes" id="UP000188318"/>
    </source>
</evidence>
<feature type="compositionally biased region" description="Polar residues" evidence="6">
    <location>
        <begin position="55"/>
        <end position="89"/>
    </location>
</feature>
<name>A0A1R3RYL8_ASPC5</name>
<dbReference type="AlphaFoldDB" id="A0A1R3RYL8"/>
<dbReference type="Proteomes" id="UP000188318">
    <property type="component" value="Unassembled WGS sequence"/>
</dbReference>
<comment type="similarity">
    <text evidence="3">Belongs to the RRG9 family.</text>
</comment>
<evidence type="ECO:0000256" key="5">
    <source>
        <dbReference type="ARBA" id="ARBA00022946"/>
    </source>
</evidence>
<dbReference type="InterPro" id="IPR010487">
    <property type="entry name" value="NGRN/Rrg9"/>
</dbReference>
<dbReference type="PANTHER" id="PTHR13475">
    <property type="entry name" value="NEUGRIN"/>
    <property type="match status" value="1"/>
</dbReference>
<evidence type="ECO:0000256" key="4">
    <source>
        <dbReference type="ARBA" id="ARBA00013566"/>
    </source>
</evidence>